<keyword evidence="2" id="KW-0645">Protease</keyword>
<gene>
    <name evidence="9" type="ORF">FNU76_15425</name>
</gene>
<keyword evidence="5" id="KW-0862">Zinc</keyword>
<dbReference type="GO" id="GO:0016020">
    <property type="term" value="C:membrane"/>
    <property type="evidence" value="ECO:0007669"/>
    <property type="project" value="TreeGrafter"/>
</dbReference>
<evidence type="ECO:0000256" key="7">
    <source>
        <dbReference type="SAM" id="SignalP"/>
    </source>
</evidence>
<dbReference type="InterPro" id="IPR011990">
    <property type="entry name" value="TPR-like_helical_dom_sf"/>
</dbReference>
<evidence type="ECO:0000313" key="9">
    <source>
        <dbReference type="EMBL" id="QDQ27628.1"/>
    </source>
</evidence>
<dbReference type="InterPro" id="IPR001915">
    <property type="entry name" value="Peptidase_M48"/>
</dbReference>
<dbReference type="Pfam" id="PF01435">
    <property type="entry name" value="Peptidase_M48"/>
    <property type="match status" value="1"/>
</dbReference>
<evidence type="ECO:0000256" key="4">
    <source>
        <dbReference type="ARBA" id="ARBA00022801"/>
    </source>
</evidence>
<protein>
    <submittedName>
        <fullName evidence="9">M48 family metallopeptidase</fullName>
    </submittedName>
</protein>
<proteinExistence type="predicted"/>
<name>A0A516SHV0_9NEIS</name>
<feature type="chain" id="PRO_5022205365" evidence="7">
    <location>
        <begin position="23"/>
        <end position="486"/>
    </location>
</feature>
<keyword evidence="10" id="KW-1185">Reference proteome</keyword>
<reference evidence="10" key="1">
    <citation type="submission" date="2019-07" db="EMBL/GenBank/DDBJ databases">
        <title>Chitinimonas sp. nov., isolated from Ny-Alesund, arctica soil.</title>
        <authorList>
            <person name="Xu Q."/>
            <person name="Peng F."/>
        </authorList>
    </citation>
    <scope>NUCLEOTIDE SEQUENCE [LARGE SCALE GENOMIC DNA]</scope>
    <source>
        <strain evidence="10">R3-44</strain>
    </source>
</reference>
<dbReference type="PANTHER" id="PTHR22726">
    <property type="entry name" value="METALLOENDOPEPTIDASE OMA1"/>
    <property type="match status" value="1"/>
</dbReference>
<dbReference type="InterPro" id="IPR051156">
    <property type="entry name" value="Mito/Outer_Membr_Metalloprot"/>
</dbReference>
<dbReference type="OrthoDB" id="9785340at2"/>
<sequence length="486" mass="53912">MKLRPRPLVAAMLAVLAMSVPANELPDLGDSAVGDLPLHEERRIADEASREIRRSGDVLDDPEVDDYLQRLGYKLVAASNDNRINFRFFPIRDGDINAWAIPGGVIGINAGLIVLSQHESELAAVMAHEIAHITQHHYARMLESQKGSGWLSLGTLALAILAASRSTDSEAPMAAMAASEGFQAQRYLAFSRDFEREADRAGMQTLQAAGFDMRAMPSFFDRMQKYYRNVDNGAFAFLRTHPVTGERISDSEARAAKQAYKQWPDSADFLLVREKLRTLQLGAQAAVDYYRGTTEQRKYASEAAQQYGYASALLSAGRTDEAWRHLEAARKALAGGHPMLESLAGAIRLRQERYDEATAIFAQARARFPSAWALGYGEIDVMLRRGRPREAVTLLEAALAERGSDAALHKRLAEAYEQLGQPGLAHRAQAEYYALRDELTAAIEQLNVARRSGGDFYQMSAIEARIKELRARMPDDRKGKRSEPAK</sequence>
<dbReference type="KEGG" id="cari:FNU76_15425"/>
<keyword evidence="6" id="KW-0482">Metalloprotease</keyword>
<organism evidence="9 10">
    <name type="scientific">Chitinimonas arctica</name>
    <dbReference type="NCBI Taxonomy" id="2594795"/>
    <lineage>
        <taxon>Bacteria</taxon>
        <taxon>Pseudomonadati</taxon>
        <taxon>Pseudomonadota</taxon>
        <taxon>Betaproteobacteria</taxon>
        <taxon>Neisseriales</taxon>
        <taxon>Chitinibacteraceae</taxon>
        <taxon>Chitinimonas</taxon>
    </lineage>
</organism>
<evidence type="ECO:0000313" key="10">
    <source>
        <dbReference type="Proteomes" id="UP000317550"/>
    </source>
</evidence>
<keyword evidence="3" id="KW-0479">Metal-binding</keyword>
<dbReference type="Gene3D" id="3.30.2010.10">
    <property type="entry name" value="Metalloproteases ('zincins'), catalytic domain"/>
    <property type="match status" value="1"/>
</dbReference>
<evidence type="ECO:0000256" key="5">
    <source>
        <dbReference type="ARBA" id="ARBA00022833"/>
    </source>
</evidence>
<evidence type="ECO:0000256" key="2">
    <source>
        <dbReference type="ARBA" id="ARBA00022670"/>
    </source>
</evidence>
<evidence type="ECO:0000256" key="1">
    <source>
        <dbReference type="ARBA" id="ARBA00001947"/>
    </source>
</evidence>
<dbReference type="SUPFAM" id="SSF48452">
    <property type="entry name" value="TPR-like"/>
    <property type="match status" value="1"/>
</dbReference>
<feature type="signal peptide" evidence="7">
    <location>
        <begin position="1"/>
        <end position="22"/>
    </location>
</feature>
<dbReference type="Proteomes" id="UP000317550">
    <property type="component" value="Chromosome"/>
</dbReference>
<keyword evidence="4" id="KW-0378">Hydrolase</keyword>
<comment type="cofactor">
    <cofactor evidence="1">
        <name>Zn(2+)</name>
        <dbReference type="ChEBI" id="CHEBI:29105"/>
    </cofactor>
</comment>
<dbReference type="Pfam" id="PF14559">
    <property type="entry name" value="TPR_19"/>
    <property type="match status" value="1"/>
</dbReference>
<dbReference type="GO" id="GO:0004222">
    <property type="term" value="F:metalloendopeptidase activity"/>
    <property type="evidence" value="ECO:0007669"/>
    <property type="project" value="InterPro"/>
</dbReference>
<dbReference type="GO" id="GO:0046872">
    <property type="term" value="F:metal ion binding"/>
    <property type="evidence" value="ECO:0007669"/>
    <property type="project" value="UniProtKB-KW"/>
</dbReference>
<evidence type="ECO:0000256" key="3">
    <source>
        <dbReference type="ARBA" id="ARBA00022723"/>
    </source>
</evidence>
<dbReference type="PANTHER" id="PTHR22726:SF1">
    <property type="entry name" value="METALLOENDOPEPTIDASE OMA1, MITOCHONDRIAL"/>
    <property type="match status" value="1"/>
</dbReference>
<dbReference type="Gene3D" id="1.25.40.10">
    <property type="entry name" value="Tetratricopeptide repeat domain"/>
    <property type="match status" value="1"/>
</dbReference>
<dbReference type="GO" id="GO:0051603">
    <property type="term" value="P:proteolysis involved in protein catabolic process"/>
    <property type="evidence" value="ECO:0007669"/>
    <property type="project" value="TreeGrafter"/>
</dbReference>
<keyword evidence="7" id="KW-0732">Signal</keyword>
<feature type="domain" description="Peptidase M48" evidence="8">
    <location>
        <begin position="65"/>
        <end position="252"/>
    </location>
</feature>
<accession>A0A516SHV0</accession>
<dbReference type="EMBL" id="CP041730">
    <property type="protein sequence ID" value="QDQ27628.1"/>
    <property type="molecule type" value="Genomic_DNA"/>
</dbReference>
<dbReference type="RefSeq" id="WP_144279021.1">
    <property type="nucleotide sequence ID" value="NZ_CP041730.1"/>
</dbReference>
<evidence type="ECO:0000259" key="8">
    <source>
        <dbReference type="Pfam" id="PF01435"/>
    </source>
</evidence>
<dbReference type="AlphaFoldDB" id="A0A516SHV0"/>
<evidence type="ECO:0000256" key="6">
    <source>
        <dbReference type="ARBA" id="ARBA00023049"/>
    </source>
</evidence>